<feature type="transmembrane region" description="Helical" evidence="7">
    <location>
        <begin position="308"/>
        <end position="331"/>
    </location>
</feature>
<dbReference type="Pfam" id="PF02690">
    <property type="entry name" value="Na_Pi_cotrans"/>
    <property type="match status" value="1"/>
</dbReference>
<keyword evidence="9" id="KW-1185">Reference proteome</keyword>
<accession>A0ABQ6N3Q9</accession>
<proteinExistence type="inferred from homology"/>
<protein>
    <submittedName>
        <fullName evidence="8">Uncharacterized protein</fullName>
    </submittedName>
</protein>
<feature type="transmembrane region" description="Helical" evidence="7">
    <location>
        <begin position="264"/>
        <end position="287"/>
    </location>
</feature>
<evidence type="ECO:0000256" key="1">
    <source>
        <dbReference type="ARBA" id="ARBA00004651"/>
    </source>
</evidence>
<dbReference type="InterPro" id="IPR003841">
    <property type="entry name" value="Na/Pi_transpt"/>
</dbReference>
<name>A0ABQ6N3Q9_9STRA</name>
<dbReference type="NCBIfam" id="NF037997">
    <property type="entry name" value="Na_Pi_symport"/>
    <property type="match status" value="1"/>
</dbReference>
<evidence type="ECO:0000256" key="7">
    <source>
        <dbReference type="SAM" id="Phobius"/>
    </source>
</evidence>
<evidence type="ECO:0000313" key="9">
    <source>
        <dbReference type="Proteomes" id="UP001165060"/>
    </source>
</evidence>
<dbReference type="PANTHER" id="PTHR10010">
    <property type="entry name" value="SOLUTE CARRIER FAMILY 34 SODIUM PHOSPHATE , MEMBER 2-RELATED"/>
    <property type="match status" value="1"/>
</dbReference>
<evidence type="ECO:0000313" key="8">
    <source>
        <dbReference type="EMBL" id="GMI39619.1"/>
    </source>
</evidence>
<sequence>MGANIGTSVTNTLVSFGQVNDDDQFERAFAGATVHDMFNFLTVFTLLPIELIFHPLEHMTDAMKPKTVDDEEKWEGPIKKWVAPLVKRVLNANKDVIKNVAKGSTTCEEIYADPEQTGLIKCSNIYNPFTGEDSAEKICPAFYKENATRSEDMASGGVALFMSILGLCICLYALVKVLQSIVLASSVGLIKRSTNVNPYIAMVVGVGVTILVQSSSITTSVLTPLVGLDIIKLEQMFPLTLGANIGTTATAVMASLVSSKPESVQIALCHLFFNIFGILIWFPIPFMRQWPIRAAQQLGFLTRKYKRFPLLYIAFCFGFAPAVLLGVSTLFDKGGAFIVIGSLLVIALAAAVARLAYWFKKEDGTNKFIAMMEERETKFQFNKNLMTKVTELEDRLATLEGGKATKA</sequence>
<evidence type="ECO:0000256" key="3">
    <source>
        <dbReference type="ARBA" id="ARBA00022475"/>
    </source>
</evidence>
<organism evidence="8 9">
    <name type="scientific">Tetraparma gracilis</name>
    <dbReference type="NCBI Taxonomy" id="2962635"/>
    <lineage>
        <taxon>Eukaryota</taxon>
        <taxon>Sar</taxon>
        <taxon>Stramenopiles</taxon>
        <taxon>Ochrophyta</taxon>
        <taxon>Bolidophyceae</taxon>
        <taxon>Parmales</taxon>
        <taxon>Triparmaceae</taxon>
        <taxon>Tetraparma</taxon>
    </lineage>
</organism>
<dbReference type="Proteomes" id="UP001165060">
    <property type="component" value="Unassembled WGS sequence"/>
</dbReference>
<dbReference type="EMBL" id="BRYB01002097">
    <property type="protein sequence ID" value="GMI39619.1"/>
    <property type="molecule type" value="Genomic_DNA"/>
</dbReference>
<reference evidence="8 9" key="1">
    <citation type="journal article" date="2023" name="Commun. Biol.">
        <title>Genome analysis of Parmales, the sister group of diatoms, reveals the evolutionary specialization of diatoms from phago-mixotrophs to photoautotrophs.</title>
        <authorList>
            <person name="Ban H."/>
            <person name="Sato S."/>
            <person name="Yoshikawa S."/>
            <person name="Yamada K."/>
            <person name="Nakamura Y."/>
            <person name="Ichinomiya M."/>
            <person name="Sato N."/>
            <person name="Blanc-Mathieu R."/>
            <person name="Endo H."/>
            <person name="Kuwata A."/>
            <person name="Ogata H."/>
        </authorList>
    </citation>
    <scope>NUCLEOTIDE SEQUENCE [LARGE SCALE GENOMIC DNA]</scope>
</reference>
<comment type="similarity">
    <text evidence="2">Belongs to the SLC34A transporter family.</text>
</comment>
<keyword evidence="6 7" id="KW-0472">Membrane</keyword>
<feature type="transmembrane region" description="Helical" evidence="7">
    <location>
        <begin position="37"/>
        <end position="56"/>
    </location>
</feature>
<comment type="caution">
    <text evidence="8">The sequence shown here is derived from an EMBL/GenBank/DDBJ whole genome shotgun (WGS) entry which is preliminary data.</text>
</comment>
<gene>
    <name evidence="8" type="ORF">TeGR_g1920</name>
</gene>
<keyword evidence="3" id="KW-1003">Cell membrane</keyword>
<keyword evidence="4 7" id="KW-0812">Transmembrane</keyword>
<evidence type="ECO:0000256" key="4">
    <source>
        <dbReference type="ARBA" id="ARBA00022692"/>
    </source>
</evidence>
<evidence type="ECO:0000256" key="5">
    <source>
        <dbReference type="ARBA" id="ARBA00022989"/>
    </source>
</evidence>
<feature type="transmembrane region" description="Helical" evidence="7">
    <location>
        <begin position="337"/>
        <end position="357"/>
    </location>
</feature>
<comment type="subcellular location">
    <subcellularLocation>
        <location evidence="1">Cell membrane</location>
        <topology evidence="1">Multi-pass membrane protein</topology>
    </subcellularLocation>
</comment>
<feature type="transmembrane region" description="Helical" evidence="7">
    <location>
        <begin position="158"/>
        <end position="179"/>
    </location>
</feature>
<dbReference type="PANTHER" id="PTHR10010:SF46">
    <property type="entry name" value="SODIUM-DEPENDENT PHOSPHATE TRANSPORT PROTEIN 2B"/>
    <property type="match status" value="1"/>
</dbReference>
<feature type="transmembrane region" description="Helical" evidence="7">
    <location>
        <begin position="199"/>
        <end position="225"/>
    </location>
</feature>
<evidence type="ECO:0000256" key="2">
    <source>
        <dbReference type="ARBA" id="ARBA00005808"/>
    </source>
</evidence>
<evidence type="ECO:0000256" key="6">
    <source>
        <dbReference type="ARBA" id="ARBA00023136"/>
    </source>
</evidence>
<keyword evidence="5 7" id="KW-1133">Transmembrane helix</keyword>